<evidence type="ECO:0000313" key="2">
    <source>
        <dbReference type="EMBL" id="CZR44640.1"/>
    </source>
</evidence>
<proteinExistence type="predicted"/>
<gene>
    <name evidence="2" type="ORF">FPRO_14393</name>
</gene>
<dbReference type="RefSeq" id="XP_031085174.1">
    <property type="nucleotide sequence ID" value="XM_031219412.1"/>
</dbReference>
<dbReference type="InterPro" id="IPR011009">
    <property type="entry name" value="Kinase-like_dom_sf"/>
</dbReference>
<protein>
    <recommendedName>
        <fullName evidence="4">Protein kinase domain-containing protein</fullName>
    </recommendedName>
</protein>
<evidence type="ECO:0000256" key="1">
    <source>
        <dbReference type="SAM" id="MobiDB-lite"/>
    </source>
</evidence>
<dbReference type="EMBL" id="FJOF01000008">
    <property type="protein sequence ID" value="CZR44640.1"/>
    <property type="molecule type" value="Genomic_DNA"/>
</dbReference>
<evidence type="ECO:0000313" key="3">
    <source>
        <dbReference type="Proteomes" id="UP000183971"/>
    </source>
</evidence>
<keyword evidence="3" id="KW-1185">Reference proteome</keyword>
<dbReference type="Gene3D" id="1.10.510.10">
    <property type="entry name" value="Transferase(Phosphotransferase) domain 1"/>
    <property type="match status" value="1"/>
</dbReference>
<sequence length="275" mass="31959">MSIKRKKVIIPQSRSTERNLNTGQAANQQPEPEEETTQGEETTTQDEEDTSKSYLENLTLVMENRLAKSKICARTSSTALNSTNVSVNCRGIFFIFVTDFVRLKRLLMHVSLCGLIHWTMPYDLFSSHHFQPIDVPDDIFDDRSDVWSTGIIMLEKMYGLDKRKYPKPKCDSERDEWYANWQKEVRRTVESINSESELGGLMRVILEEIFVDFDKRVDAKRCLGTCSRIKLWGEGHSIPMRWWKSWVKWVDGVPEMRQKDSPGERARKRNATNTG</sequence>
<dbReference type="GeneID" id="42059251"/>
<dbReference type="AlphaFoldDB" id="A0A1L7VW43"/>
<reference evidence="3" key="1">
    <citation type="journal article" date="2016" name="Genome Biol. Evol.">
        <title>Comparative 'omics' of the Fusarium fujikuroi species complex highlights differences in genetic potential and metabolite synthesis.</title>
        <authorList>
            <person name="Niehaus E.-M."/>
            <person name="Muensterkoetter M."/>
            <person name="Proctor R.H."/>
            <person name="Brown D.W."/>
            <person name="Sharon A."/>
            <person name="Idan Y."/>
            <person name="Oren-Young L."/>
            <person name="Sieber C.M."/>
            <person name="Novak O."/>
            <person name="Pencik A."/>
            <person name="Tarkowska D."/>
            <person name="Hromadova K."/>
            <person name="Freeman S."/>
            <person name="Maymon M."/>
            <person name="Elazar M."/>
            <person name="Youssef S.A."/>
            <person name="El-Shabrawy E.S.M."/>
            <person name="Shalaby A.B.A."/>
            <person name="Houterman P."/>
            <person name="Brock N.L."/>
            <person name="Burkhardt I."/>
            <person name="Tsavkelova E.A."/>
            <person name="Dickschat J.S."/>
            <person name="Galuszka P."/>
            <person name="Gueldener U."/>
            <person name="Tudzynski B."/>
        </authorList>
    </citation>
    <scope>NUCLEOTIDE SEQUENCE [LARGE SCALE GENOMIC DNA]</scope>
    <source>
        <strain evidence="3">ET1</strain>
    </source>
</reference>
<dbReference type="SUPFAM" id="SSF56112">
    <property type="entry name" value="Protein kinase-like (PK-like)"/>
    <property type="match status" value="1"/>
</dbReference>
<name>A0A1L7VW43_FUSPR</name>
<comment type="caution">
    <text evidence="2">The sequence shown here is derived from an EMBL/GenBank/DDBJ whole genome shotgun (WGS) entry which is preliminary data.</text>
</comment>
<accession>A0A1L7VW43</accession>
<organism evidence="2 3">
    <name type="scientific">Fusarium proliferatum (strain ET1)</name>
    <name type="common">Orchid endophyte fungus</name>
    <dbReference type="NCBI Taxonomy" id="1227346"/>
    <lineage>
        <taxon>Eukaryota</taxon>
        <taxon>Fungi</taxon>
        <taxon>Dikarya</taxon>
        <taxon>Ascomycota</taxon>
        <taxon>Pezizomycotina</taxon>
        <taxon>Sordariomycetes</taxon>
        <taxon>Hypocreomycetidae</taxon>
        <taxon>Hypocreales</taxon>
        <taxon>Nectriaceae</taxon>
        <taxon>Fusarium</taxon>
        <taxon>Fusarium fujikuroi species complex</taxon>
    </lineage>
</organism>
<feature type="compositionally biased region" description="Acidic residues" evidence="1">
    <location>
        <begin position="31"/>
        <end position="49"/>
    </location>
</feature>
<dbReference type="Proteomes" id="UP000183971">
    <property type="component" value="Unassembled WGS sequence"/>
</dbReference>
<feature type="compositionally biased region" description="Polar residues" evidence="1">
    <location>
        <begin position="12"/>
        <end position="27"/>
    </location>
</feature>
<dbReference type="VEuPathDB" id="FungiDB:FPRO_14393"/>
<feature type="region of interest" description="Disordered" evidence="1">
    <location>
        <begin position="1"/>
        <end position="50"/>
    </location>
</feature>
<evidence type="ECO:0008006" key="4">
    <source>
        <dbReference type="Google" id="ProtNLM"/>
    </source>
</evidence>